<evidence type="ECO:0000256" key="4">
    <source>
        <dbReference type="ARBA" id="ARBA00024867"/>
    </source>
</evidence>
<dbReference type="GO" id="GO:0003677">
    <property type="term" value="F:DNA binding"/>
    <property type="evidence" value="ECO:0007669"/>
    <property type="project" value="UniProtKB-KW"/>
</dbReference>
<evidence type="ECO:0000313" key="8">
    <source>
        <dbReference type="Proteomes" id="UP000285138"/>
    </source>
</evidence>
<dbReference type="PANTHER" id="PTHR35807">
    <property type="entry name" value="TRANSCRIPTIONAL REGULATOR REDD-RELATED"/>
    <property type="match status" value="1"/>
</dbReference>
<dbReference type="GO" id="GO:0000160">
    <property type="term" value="P:phosphorelay signal transduction system"/>
    <property type="evidence" value="ECO:0007669"/>
    <property type="project" value="InterPro"/>
</dbReference>
<dbReference type="InterPro" id="IPR051677">
    <property type="entry name" value="AfsR-DnrI-RedD_regulator"/>
</dbReference>
<dbReference type="Pfam" id="PF00072">
    <property type="entry name" value="Response_reg"/>
    <property type="match status" value="1"/>
</dbReference>
<organism evidence="7 8">
    <name type="scientific">Candidatus Syntrophonatronum acetioxidans</name>
    <dbReference type="NCBI Taxonomy" id="1795816"/>
    <lineage>
        <taxon>Bacteria</taxon>
        <taxon>Bacillati</taxon>
        <taxon>Bacillota</taxon>
        <taxon>Clostridia</taxon>
        <taxon>Eubacteriales</taxon>
        <taxon>Syntrophomonadaceae</taxon>
        <taxon>Candidatus Syntrophonatronum</taxon>
    </lineage>
</organism>
<dbReference type="InterPro" id="IPR001789">
    <property type="entry name" value="Sig_transdc_resp-reg_receiver"/>
</dbReference>
<evidence type="ECO:0000256" key="5">
    <source>
        <dbReference type="PROSITE-ProRule" id="PRU00169"/>
    </source>
</evidence>
<dbReference type="Proteomes" id="UP000285138">
    <property type="component" value="Unassembled WGS sequence"/>
</dbReference>
<dbReference type="InterPro" id="IPR005158">
    <property type="entry name" value="BTAD"/>
</dbReference>
<sequence length="392" mass="47049">MIKAFIVEDEFPAQEELKYLLNKYPEISVTGTFQNPKEALKKIKEEKPDVVFLDIDMPFMNGIELALKIQNLRHDIIVLFITAYTEYSLEAFKAYPLDYILKPVDEERFHRTMEHLKKQYHLIQGKKLREEEVFVRCFGKLEVSRMEILKGTGKKKRDTLKISNRKVKELLAYLISRFGRPVSRKELIDILFNRIEDKKTINHLHVTVYNLRRTLDRFGIHRKYITLKEDYTLEISPGVCDYVDLVNFVSNNSFIDESNYKEAERLLKLYQGTFLEDEDYVWSAETREWVEDMVEKLFLKLAEYYENADKFIQAERSILALLDMNILSEQAHHFLMDLYISRNKMMKYIRHYEEYKRLWQKEMGAEPEDKYREFYQRARKFIEENTGIIGKN</sequence>
<evidence type="ECO:0000259" key="6">
    <source>
        <dbReference type="PROSITE" id="PS50110"/>
    </source>
</evidence>
<evidence type="ECO:0000256" key="1">
    <source>
        <dbReference type="ARBA" id="ARBA00005820"/>
    </source>
</evidence>
<keyword evidence="5" id="KW-0597">Phosphoprotein</keyword>
<comment type="function">
    <text evidence="4">May play the central regulatory role in sporulation. It may be an element of the effector pathway responsible for the activation of sporulation genes in response to nutritional stress. Spo0A may act in concert with spo0H (a sigma factor) to control the expression of some genes that are critical to the sporulation process.</text>
</comment>
<dbReference type="Gene3D" id="3.40.50.2300">
    <property type="match status" value="1"/>
</dbReference>
<feature type="domain" description="Response regulatory" evidence="6">
    <location>
        <begin position="3"/>
        <end position="117"/>
    </location>
</feature>
<protein>
    <recommendedName>
        <fullName evidence="2">Stage 0 sporulation protein A homolog</fullName>
    </recommendedName>
</protein>
<dbReference type="Gene3D" id="1.10.10.10">
    <property type="entry name" value="Winged helix-like DNA-binding domain superfamily/Winged helix DNA-binding domain"/>
    <property type="match status" value="1"/>
</dbReference>
<dbReference type="InterPro" id="IPR001867">
    <property type="entry name" value="OmpR/PhoB-type_DNA-bd"/>
</dbReference>
<reference evidence="7 8" key="1">
    <citation type="submission" date="2018-08" db="EMBL/GenBank/DDBJ databases">
        <title>The metabolism and importance of syntrophic acetate oxidation coupled to methane or sulfide production in haloalkaline environments.</title>
        <authorList>
            <person name="Timmers P.H.A."/>
            <person name="Vavourakis C.D."/>
            <person name="Sorokin D.Y."/>
            <person name="Sinninghe Damste J.S."/>
            <person name="Muyzer G."/>
            <person name="Stams A.J.M."/>
            <person name="Plugge C.M."/>
        </authorList>
    </citation>
    <scope>NUCLEOTIDE SEQUENCE [LARGE SCALE GENOMIC DNA]</scope>
    <source>
        <strain evidence="7">MSAO_Bac1</strain>
    </source>
</reference>
<dbReference type="InterPro" id="IPR011006">
    <property type="entry name" value="CheY-like_superfamily"/>
</dbReference>
<comment type="caution">
    <text evidence="7">The sequence shown here is derived from an EMBL/GenBank/DDBJ whole genome shotgun (WGS) entry which is preliminary data.</text>
</comment>
<dbReference type="InterPro" id="IPR036388">
    <property type="entry name" value="WH-like_DNA-bd_sf"/>
</dbReference>
<dbReference type="SUPFAM" id="SSF48452">
    <property type="entry name" value="TPR-like"/>
    <property type="match status" value="1"/>
</dbReference>
<dbReference type="Pfam" id="PF03704">
    <property type="entry name" value="BTAD"/>
    <property type="match status" value="1"/>
</dbReference>
<dbReference type="EMBL" id="QZAA01000258">
    <property type="protein sequence ID" value="RQD73390.1"/>
    <property type="molecule type" value="Genomic_DNA"/>
</dbReference>
<dbReference type="SMART" id="SM01043">
    <property type="entry name" value="BTAD"/>
    <property type="match status" value="1"/>
</dbReference>
<proteinExistence type="inferred from homology"/>
<accession>A0A424YAX0</accession>
<dbReference type="GO" id="GO:0006355">
    <property type="term" value="P:regulation of DNA-templated transcription"/>
    <property type="evidence" value="ECO:0007669"/>
    <property type="project" value="InterPro"/>
</dbReference>
<dbReference type="Pfam" id="PF00486">
    <property type="entry name" value="Trans_reg_C"/>
    <property type="match status" value="1"/>
</dbReference>
<keyword evidence="3" id="KW-0238">DNA-binding</keyword>
<dbReference type="PROSITE" id="PS50110">
    <property type="entry name" value="RESPONSE_REGULATORY"/>
    <property type="match status" value="1"/>
</dbReference>
<comment type="similarity">
    <text evidence="1">Belongs to the AfsR/DnrI/RedD regulatory family.</text>
</comment>
<dbReference type="AlphaFoldDB" id="A0A424YAX0"/>
<dbReference type="Gene3D" id="1.25.40.10">
    <property type="entry name" value="Tetratricopeptide repeat domain"/>
    <property type="match status" value="1"/>
</dbReference>
<dbReference type="PANTHER" id="PTHR35807:SF2">
    <property type="entry name" value="TRANSCRIPTIONAL ACTIVATOR DOMAIN"/>
    <property type="match status" value="1"/>
</dbReference>
<dbReference type="SMART" id="SM00448">
    <property type="entry name" value="REC"/>
    <property type="match status" value="1"/>
</dbReference>
<name>A0A424YAX0_9FIRM</name>
<evidence type="ECO:0000256" key="2">
    <source>
        <dbReference type="ARBA" id="ARBA00018672"/>
    </source>
</evidence>
<dbReference type="SUPFAM" id="SSF46894">
    <property type="entry name" value="C-terminal effector domain of the bipartite response regulators"/>
    <property type="match status" value="1"/>
</dbReference>
<dbReference type="InterPro" id="IPR016032">
    <property type="entry name" value="Sig_transdc_resp-reg_C-effctor"/>
</dbReference>
<evidence type="ECO:0000256" key="3">
    <source>
        <dbReference type="ARBA" id="ARBA00023125"/>
    </source>
</evidence>
<gene>
    <name evidence="7" type="ORF">D5R97_09490</name>
</gene>
<evidence type="ECO:0000313" key="7">
    <source>
        <dbReference type="EMBL" id="RQD73390.1"/>
    </source>
</evidence>
<dbReference type="SUPFAM" id="SSF52172">
    <property type="entry name" value="CheY-like"/>
    <property type="match status" value="1"/>
</dbReference>
<dbReference type="InterPro" id="IPR011990">
    <property type="entry name" value="TPR-like_helical_dom_sf"/>
</dbReference>
<feature type="modified residue" description="4-aspartylphosphate" evidence="5">
    <location>
        <position position="54"/>
    </location>
</feature>